<dbReference type="GO" id="GO:0043200">
    <property type="term" value="P:response to amino acid"/>
    <property type="evidence" value="ECO:0007669"/>
    <property type="project" value="TreeGrafter"/>
</dbReference>
<feature type="domain" description="HTH asnC-type" evidence="4">
    <location>
        <begin position="7"/>
        <end position="67"/>
    </location>
</feature>
<accession>A0A239J7E4</accession>
<dbReference type="PROSITE" id="PS50956">
    <property type="entry name" value="HTH_ASNC_2"/>
    <property type="match status" value="2"/>
</dbReference>
<evidence type="ECO:0000256" key="2">
    <source>
        <dbReference type="ARBA" id="ARBA00023125"/>
    </source>
</evidence>
<dbReference type="GO" id="GO:0043565">
    <property type="term" value="F:sequence-specific DNA binding"/>
    <property type="evidence" value="ECO:0007669"/>
    <property type="project" value="InterPro"/>
</dbReference>
<dbReference type="InterPro" id="IPR000485">
    <property type="entry name" value="AsnC-type_HTH_dom"/>
</dbReference>
<evidence type="ECO:0000259" key="4">
    <source>
        <dbReference type="PROSITE" id="PS50956"/>
    </source>
</evidence>
<dbReference type="EMBL" id="FZPH01000002">
    <property type="protein sequence ID" value="SNT01787.1"/>
    <property type="molecule type" value="Genomic_DNA"/>
</dbReference>
<dbReference type="PANTHER" id="PTHR30154">
    <property type="entry name" value="LEUCINE-RESPONSIVE REGULATORY PROTEIN"/>
    <property type="match status" value="1"/>
</dbReference>
<name>A0A239J7E4_9ACTN</name>
<gene>
    <name evidence="5" type="ORF">SAMN05421812_102761</name>
</gene>
<evidence type="ECO:0000313" key="6">
    <source>
        <dbReference type="Proteomes" id="UP000198362"/>
    </source>
</evidence>
<keyword evidence="3" id="KW-0804">Transcription</keyword>
<dbReference type="Gene3D" id="3.30.70.920">
    <property type="match status" value="2"/>
</dbReference>
<dbReference type="GO" id="GO:0005829">
    <property type="term" value="C:cytosol"/>
    <property type="evidence" value="ECO:0007669"/>
    <property type="project" value="TreeGrafter"/>
</dbReference>
<feature type="domain" description="HTH asnC-type" evidence="4">
    <location>
        <begin position="174"/>
        <end position="234"/>
    </location>
</feature>
<dbReference type="OrthoDB" id="3453230at2"/>
<keyword evidence="6" id="KW-1185">Reference proteome</keyword>
<sequence length="333" mass="36609">MTASGHLDELDRRIIAALQSDGRASWTEIAELSGSSVATVARRGQALLRDGVVRVAAIPGNNHPGPADLYVLRITCSPGTQFEVLNELVRFPDLRFLGLVTGPYDILAELSLRREESLLSRIVEEILAIDGVQRCDTDLTLHVFKVSSDWARQLLTDEAPHTPGEAHQCDPGHLDEVDHEIVDLMRDDGRASFRTVATAIGLNESTVRRRFETMIGRGCLQVTTLVPAAAMGFESEVILNITVAPPFLDEVARTLSAYRGVRYVAAMLSHNALMCELILPTTKDLFAFTTNTLGRLEGVQGWTASVVLLVLRRGFVETPWWRDSLERGPSPDA</sequence>
<dbReference type="Proteomes" id="UP000198362">
    <property type="component" value="Unassembled WGS sequence"/>
</dbReference>
<dbReference type="PANTHER" id="PTHR30154:SF34">
    <property type="entry name" value="TRANSCRIPTIONAL REGULATOR AZLB"/>
    <property type="match status" value="1"/>
</dbReference>
<dbReference type="SUPFAM" id="SSF54909">
    <property type="entry name" value="Dimeric alpha+beta barrel"/>
    <property type="match status" value="2"/>
</dbReference>
<dbReference type="AlphaFoldDB" id="A0A239J7E4"/>
<dbReference type="SMART" id="SM00344">
    <property type="entry name" value="HTH_ASNC"/>
    <property type="match status" value="2"/>
</dbReference>
<evidence type="ECO:0000256" key="1">
    <source>
        <dbReference type="ARBA" id="ARBA00023015"/>
    </source>
</evidence>
<evidence type="ECO:0000256" key="3">
    <source>
        <dbReference type="ARBA" id="ARBA00023163"/>
    </source>
</evidence>
<dbReference type="Gene3D" id="1.10.10.10">
    <property type="entry name" value="Winged helix-like DNA-binding domain superfamily/Winged helix DNA-binding domain"/>
    <property type="match status" value="2"/>
</dbReference>
<dbReference type="InterPro" id="IPR019888">
    <property type="entry name" value="Tscrpt_reg_AsnC-like"/>
</dbReference>
<dbReference type="PRINTS" id="PR00033">
    <property type="entry name" value="HTHASNC"/>
</dbReference>
<keyword evidence="2 5" id="KW-0238">DNA-binding</keyword>
<dbReference type="InterPro" id="IPR011008">
    <property type="entry name" value="Dimeric_a/b-barrel"/>
</dbReference>
<dbReference type="SUPFAM" id="SSF46785">
    <property type="entry name" value="Winged helix' DNA-binding domain"/>
    <property type="match status" value="2"/>
</dbReference>
<proteinExistence type="predicted"/>
<dbReference type="Pfam" id="PF13404">
    <property type="entry name" value="HTH_AsnC-type"/>
    <property type="match status" value="2"/>
</dbReference>
<organism evidence="5 6">
    <name type="scientific">Asanoa hainanensis</name>
    <dbReference type="NCBI Taxonomy" id="560556"/>
    <lineage>
        <taxon>Bacteria</taxon>
        <taxon>Bacillati</taxon>
        <taxon>Actinomycetota</taxon>
        <taxon>Actinomycetes</taxon>
        <taxon>Micromonosporales</taxon>
        <taxon>Micromonosporaceae</taxon>
        <taxon>Asanoa</taxon>
    </lineage>
</organism>
<evidence type="ECO:0000313" key="5">
    <source>
        <dbReference type="EMBL" id="SNT01787.1"/>
    </source>
</evidence>
<dbReference type="InterPro" id="IPR036390">
    <property type="entry name" value="WH_DNA-bd_sf"/>
</dbReference>
<reference evidence="5 6" key="1">
    <citation type="submission" date="2017-06" db="EMBL/GenBank/DDBJ databases">
        <authorList>
            <person name="Kim H.J."/>
            <person name="Triplett B.A."/>
        </authorList>
    </citation>
    <scope>NUCLEOTIDE SEQUENCE [LARGE SCALE GENOMIC DNA]</scope>
    <source>
        <strain evidence="5 6">CGMCC 4.5593</strain>
    </source>
</reference>
<dbReference type="RefSeq" id="WP_089246033.1">
    <property type="nucleotide sequence ID" value="NZ_FZPH01000002.1"/>
</dbReference>
<dbReference type="InterPro" id="IPR036388">
    <property type="entry name" value="WH-like_DNA-bd_sf"/>
</dbReference>
<keyword evidence="1" id="KW-0805">Transcription regulation</keyword>
<protein>
    <submittedName>
        <fullName evidence="5">DNA-binding transcriptional regulator, Lrp family</fullName>
    </submittedName>
</protein>